<gene>
    <name evidence="1" type="ORF">GCM10010218_60830</name>
</gene>
<dbReference type="Proteomes" id="UP000638313">
    <property type="component" value="Unassembled WGS sequence"/>
</dbReference>
<proteinExistence type="predicted"/>
<dbReference type="InterPro" id="IPR037883">
    <property type="entry name" value="Knr4/Smi1-like_sf"/>
</dbReference>
<reference evidence="1" key="2">
    <citation type="submission" date="2020-09" db="EMBL/GenBank/DDBJ databases">
        <authorList>
            <person name="Sun Q."/>
            <person name="Ohkuma M."/>
        </authorList>
    </citation>
    <scope>NUCLEOTIDE SEQUENCE</scope>
    <source>
        <strain evidence="1">JCM 4059</strain>
    </source>
</reference>
<name>A0A919EG18_9ACTN</name>
<keyword evidence="2" id="KW-1185">Reference proteome</keyword>
<evidence type="ECO:0000313" key="1">
    <source>
        <dbReference type="EMBL" id="GHF71473.1"/>
    </source>
</evidence>
<dbReference type="AlphaFoldDB" id="A0A919EG18"/>
<reference evidence="1" key="1">
    <citation type="journal article" date="2014" name="Int. J. Syst. Evol. Microbiol.">
        <title>Complete genome sequence of Corynebacterium casei LMG S-19264T (=DSM 44701T), isolated from a smear-ripened cheese.</title>
        <authorList>
            <consortium name="US DOE Joint Genome Institute (JGI-PGF)"/>
            <person name="Walter F."/>
            <person name="Albersmeier A."/>
            <person name="Kalinowski J."/>
            <person name="Ruckert C."/>
        </authorList>
    </citation>
    <scope>NUCLEOTIDE SEQUENCE</scope>
    <source>
        <strain evidence="1">JCM 4059</strain>
    </source>
</reference>
<dbReference type="SUPFAM" id="SSF160631">
    <property type="entry name" value="SMI1/KNR4-like"/>
    <property type="match status" value="1"/>
</dbReference>
<sequence>MPWSCCASAEYSTRISCLLAAVSETDDPTDHQRELSAFVSEHRPPVTLIGRFGAGVRQLPAHPGLRVVVPHPRGYRGTSPVLPPPPGRGAGWGSRNVRSMIALDALVRLCPPPADPPPAVGWAQVERALGAALPADYKQLVETYGDGVFDDTIWLLAPDSAYEDCDLQTQTTERNEILADLWEGGEAKPAGLVEAGARVLPWAFEEGTGAFLYWLARPGQHPDEWTVLYNEGRGPLWEHHDMGCLAFLLAVLTGTAETQYFGHLHEELKPTEHRFSTADQTLGTSQR</sequence>
<comment type="caution">
    <text evidence="1">The sequence shown here is derived from an EMBL/GenBank/DDBJ whole genome shotgun (WGS) entry which is preliminary data.</text>
</comment>
<organism evidence="1 2">
    <name type="scientific">Streptomyces mashuensis</name>
    <dbReference type="NCBI Taxonomy" id="33904"/>
    <lineage>
        <taxon>Bacteria</taxon>
        <taxon>Bacillati</taxon>
        <taxon>Actinomycetota</taxon>
        <taxon>Actinomycetes</taxon>
        <taxon>Kitasatosporales</taxon>
        <taxon>Streptomycetaceae</taxon>
        <taxon>Streptomyces</taxon>
    </lineage>
</organism>
<evidence type="ECO:0000313" key="2">
    <source>
        <dbReference type="Proteomes" id="UP000638313"/>
    </source>
</evidence>
<protein>
    <recommendedName>
        <fullName evidence="3">Knr4/Smi1-like domain-containing protein</fullName>
    </recommendedName>
</protein>
<dbReference type="EMBL" id="BNBD01000021">
    <property type="protein sequence ID" value="GHF71473.1"/>
    <property type="molecule type" value="Genomic_DNA"/>
</dbReference>
<evidence type="ECO:0008006" key="3">
    <source>
        <dbReference type="Google" id="ProtNLM"/>
    </source>
</evidence>
<accession>A0A919EG18</accession>